<dbReference type="InterPro" id="IPR003961">
    <property type="entry name" value="FN3_dom"/>
</dbReference>
<evidence type="ECO:0000256" key="3">
    <source>
        <dbReference type="SAM" id="MobiDB-lite"/>
    </source>
</evidence>
<feature type="region of interest" description="Disordered" evidence="3">
    <location>
        <begin position="363"/>
        <end position="449"/>
    </location>
</feature>
<evidence type="ECO:0000256" key="4">
    <source>
        <dbReference type="SAM" id="Phobius"/>
    </source>
</evidence>
<reference evidence="7" key="1">
    <citation type="submission" date="2017-07" db="EMBL/GenBank/DDBJ databases">
        <title>Comparative genome mining reveals phylogenetic distribution patterns of secondary metabolites in Amycolatopsis.</title>
        <authorList>
            <person name="Adamek M."/>
            <person name="Alanjary M."/>
            <person name="Sales-Ortells H."/>
            <person name="Goodfellow M."/>
            <person name="Bull A.T."/>
            <person name="Kalinowski J."/>
            <person name="Ziemert N."/>
        </authorList>
    </citation>
    <scope>NUCLEOTIDE SEQUENCE [LARGE SCALE GENOMIC DNA]</scope>
    <source>
        <strain evidence="7">H5</strain>
    </source>
</reference>
<feature type="compositionally biased region" description="Pro residues" evidence="3">
    <location>
        <begin position="393"/>
        <end position="404"/>
    </location>
</feature>
<dbReference type="CDD" id="cd00063">
    <property type="entry name" value="FN3"/>
    <property type="match status" value="1"/>
</dbReference>
<proteinExistence type="predicted"/>
<dbReference type="SUPFAM" id="SSF101898">
    <property type="entry name" value="NHL repeat"/>
    <property type="match status" value="1"/>
</dbReference>
<keyword evidence="1" id="KW-0378">Hydrolase</keyword>
<dbReference type="InterPro" id="IPR013783">
    <property type="entry name" value="Ig-like_fold"/>
</dbReference>
<evidence type="ECO:0000313" key="6">
    <source>
        <dbReference type="EMBL" id="OXM60835.1"/>
    </source>
</evidence>
<evidence type="ECO:0000256" key="1">
    <source>
        <dbReference type="ARBA" id="ARBA00023295"/>
    </source>
</evidence>
<keyword evidence="7" id="KW-1185">Reference proteome</keyword>
<keyword evidence="2" id="KW-0624">Polysaccharide degradation</keyword>
<keyword evidence="4" id="KW-0472">Membrane</keyword>
<dbReference type="SMART" id="SM00060">
    <property type="entry name" value="FN3"/>
    <property type="match status" value="1"/>
</dbReference>
<dbReference type="OrthoDB" id="3405767at2"/>
<feature type="compositionally biased region" description="Pro residues" evidence="3">
    <location>
        <begin position="431"/>
        <end position="445"/>
    </location>
</feature>
<protein>
    <recommendedName>
        <fullName evidence="5">Fibronectin type-III domain-containing protein</fullName>
    </recommendedName>
</protein>
<dbReference type="Proteomes" id="UP000215199">
    <property type="component" value="Unassembled WGS sequence"/>
</dbReference>
<accession>A0A229SP69</accession>
<keyword evidence="1" id="KW-0326">Glycosidase</keyword>
<dbReference type="GO" id="GO:0000272">
    <property type="term" value="P:polysaccharide catabolic process"/>
    <property type="evidence" value="ECO:0007669"/>
    <property type="project" value="UniProtKB-KW"/>
</dbReference>
<evidence type="ECO:0000313" key="7">
    <source>
        <dbReference type="Proteomes" id="UP000215199"/>
    </source>
</evidence>
<dbReference type="Pfam" id="PF00041">
    <property type="entry name" value="fn3"/>
    <property type="match status" value="1"/>
</dbReference>
<gene>
    <name evidence="6" type="ORF">CF165_40870</name>
</gene>
<dbReference type="AlphaFoldDB" id="A0A229SP69"/>
<dbReference type="EMBL" id="NMUL01000054">
    <property type="protein sequence ID" value="OXM60835.1"/>
    <property type="molecule type" value="Genomic_DNA"/>
</dbReference>
<comment type="caution">
    <text evidence="6">The sequence shown here is derived from an EMBL/GenBank/DDBJ whole genome shotgun (WGS) entry which is preliminary data.</text>
</comment>
<dbReference type="SUPFAM" id="SSF49265">
    <property type="entry name" value="Fibronectin type III"/>
    <property type="match status" value="1"/>
</dbReference>
<keyword evidence="4" id="KW-0812">Transmembrane</keyword>
<dbReference type="Gene3D" id="2.60.40.10">
    <property type="entry name" value="Immunoglobulins"/>
    <property type="match status" value="1"/>
</dbReference>
<keyword evidence="2" id="KW-0119">Carbohydrate metabolism</keyword>
<name>A0A229SP69_9PSEU</name>
<feature type="compositionally biased region" description="Basic and acidic residues" evidence="3">
    <location>
        <begin position="363"/>
        <end position="373"/>
    </location>
</feature>
<keyword evidence="4" id="KW-1133">Transmembrane helix</keyword>
<evidence type="ECO:0000259" key="5">
    <source>
        <dbReference type="PROSITE" id="PS50853"/>
    </source>
</evidence>
<evidence type="ECO:0000256" key="2">
    <source>
        <dbReference type="ARBA" id="ARBA00023326"/>
    </source>
</evidence>
<feature type="domain" description="Fibronectin type-III" evidence="5">
    <location>
        <begin position="439"/>
        <end position="538"/>
    </location>
</feature>
<dbReference type="PROSITE" id="PS50853">
    <property type="entry name" value="FN3"/>
    <property type="match status" value="1"/>
</dbReference>
<organism evidence="6 7">
    <name type="scientific">Amycolatopsis vastitatis</name>
    <dbReference type="NCBI Taxonomy" id="1905142"/>
    <lineage>
        <taxon>Bacteria</taxon>
        <taxon>Bacillati</taxon>
        <taxon>Actinomycetota</taxon>
        <taxon>Actinomycetes</taxon>
        <taxon>Pseudonocardiales</taxon>
        <taxon>Pseudonocardiaceae</taxon>
        <taxon>Amycolatopsis</taxon>
    </lineage>
</organism>
<feature type="transmembrane region" description="Helical" evidence="4">
    <location>
        <begin position="36"/>
        <end position="57"/>
    </location>
</feature>
<dbReference type="InterPro" id="IPR036116">
    <property type="entry name" value="FN3_sf"/>
</dbReference>
<sequence>MSRTARARAGNVFERAGSCTRIFYDRRVGKRGLRRLPMTALVSVCAVLIGVAVSGGASPLPGLELSQAGHWIASPALNLVLFVNGSAKSMDAQVPVAGLEPGSQVVQGPTSGYVIGKSAIVEFGKSDLSVDRTLTPPSGERPALVEASGGPYLVYREAGRVVRLGSGFTTLPAGGPLGAPVATPDGTLWLNRLDSGALCRLAKDSDTVTCRDNLGAGHTGGLSIAGDRAVFVDTTTDTIRQVSGDKPGEPVAIGKDLSPAAQIAPADADGRIAVLEQEKRQLYLLDAGHTPAQPIKVDLPDGVYANPTASASSVVLLDLTRHNVLTYGADGTRRQVTAIPPESGTPQLVRGDDKRVYVDGGEGKHVLVVDPDGKVSQVPVTADKAPAPATAQQPPPTQQPPAQQPPKGEPDVRPDGPKQQSPPVRKTDPPVTQPPKPIPPSPPGIPAQLTARLQGSDAHVAWGAAADNRAAVTAYHVTWKPSSGAGAGASDLAGTARSTVIPGLRAGITYTITVVAENSAGRGTPATAKVTGPAIPKPTITVTRGKTGTYEPDPAECSAPDCAKMHVVVRGFAPNTQFHFTPHCGCQYSNEGRSYTTDANGAVTFEAFDFGAVGKQAWVTADNGVSSAKYTWPPD</sequence>
<dbReference type="GO" id="GO:0016798">
    <property type="term" value="F:hydrolase activity, acting on glycosyl bonds"/>
    <property type="evidence" value="ECO:0007669"/>
    <property type="project" value="UniProtKB-KW"/>
</dbReference>